<protein>
    <submittedName>
        <fullName evidence="4">Exopolyphosphatase</fullName>
    </submittedName>
</protein>
<sequence length="502" mass="55735">MENNPTHEQSPLKEEVIAALDLGSNSFHMVIARIVEGNLQILSRHKEKVRLAAGLEDDLRLNQEAFERGLASLARFNERLQPFEGTSVRIVATHTLRRAINAKDFLEQAEKVLSHSVEVISGYEEARLIFQAVAHNEVTKHNTLVIDIGGGSTELAIGSQFVEHALASRSMGCVSFTQKYFAKGITKQAFKKAVIAAKQELEPITKGFKKVGWKQVRATSGTASALAECAKEFGYDAISKGSLQDLQKRLIENDGRLELAGISPDRMQVIAGGLAVMLAIVNTFEIAAIDYSPAALREGVLYEMHGGLEHDNVRVRSRDSLQKRYNVDLHQAKSVNDAANWLWHQLADDWQLSAASLKLLGFAAQLHEVGFDINSSAIQRHSAYIIEHTNMAGFNRDEQLVLANLVRFHRKRLQLNNILPIEKLMKDKTLIRLIRILRVAVLLNIGRHGYELPISAKAEGKVMTLVFDADTLEQQQLLAADLERESSLISAAGFELKIVAET</sequence>
<dbReference type="PANTHER" id="PTHR30005:SF14">
    <property type="entry name" value="EXOPOLYPHOSPHATASE"/>
    <property type="match status" value="1"/>
</dbReference>
<dbReference type="PANTHER" id="PTHR30005">
    <property type="entry name" value="EXOPOLYPHOSPHATASE"/>
    <property type="match status" value="1"/>
</dbReference>
<dbReference type="PIRSF" id="PIRSF001267">
    <property type="entry name" value="Pyrophosphatase_GppA_Ppx"/>
    <property type="match status" value="1"/>
</dbReference>
<dbReference type="SUPFAM" id="SSF53067">
    <property type="entry name" value="Actin-like ATPase domain"/>
    <property type="match status" value="2"/>
</dbReference>
<dbReference type="Proteomes" id="UP001165393">
    <property type="component" value="Unassembled WGS sequence"/>
</dbReference>
<dbReference type="RefSeq" id="WP_251261593.1">
    <property type="nucleotide sequence ID" value="NZ_JAMQGP010000004.1"/>
</dbReference>
<dbReference type="AlphaFoldDB" id="A0AA41W7T0"/>
<dbReference type="GO" id="GO:0006798">
    <property type="term" value="P:polyphosphate catabolic process"/>
    <property type="evidence" value="ECO:0007669"/>
    <property type="project" value="TreeGrafter"/>
</dbReference>
<dbReference type="Pfam" id="PF02541">
    <property type="entry name" value="Ppx-GppA"/>
    <property type="match status" value="1"/>
</dbReference>
<dbReference type="Gene3D" id="3.30.420.150">
    <property type="entry name" value="Exopolyphosphatase. Domain 2"/>
    <property type="match status" value="1"/>
</dbReference>
<dbReference type="Pfam" id="PF21447">
    <property type="entry name" value="Ppx-GppA_III"/>
    <property type="match status" value="1"/>
</dbReference>
<dbReference type="GO" id="GO:0004309">
    <property type="term" value="F:exopolyphosphatase activity"/>
    <property type="evidence" value="ECO:0007669"/>
    <property type="project" value="TreeGrafter"/>
</dbReference>
<reference evidence="4 5" key="1">
    <citation type="journal article" date="2013" name="Antonie Van Leeuwenhoek">
        <title>Echinimonas agarilytica gen. nov., sp. nov., a new gammaproteobacterium isolated from the sea urchin Strongylocentrotus intermedius.</title>
        <authorList>
            <person name="Nedashkovskaya O.I."/>
            <person name="Stenkova A.M."/>
            <person name="Zhukova N.V."/>
            <person name="Van Trappen S."/>
            <person name="Lee J.S."/>
            <person name="Kim S.B."/>
        </authorList>
    </citation>
    <scope>NUCLEOTIDE SEQUENCE [LARGE SCALE GENOMIC DNA]</scope>
    <source>
        <strain evidence="4 5">KMM 6351</strain>
    </source>
</reference>
<evidence type="ECO:0000259" key="2">
    <source>
        <dbReference type="Pfam" id="PF02541"/>
    </source>
</evidence>
<evidence type="ECO:0000256" key="1">
    <source>
        <dbReference type="ARBA" id="ARBA00022801"/>
    </source>
</evidence>
<dbReference type="CDD" id="cd24053">
    <property type="entry name" value="ASKHA_NBD_EcPPX-GppA-like"/>
    <property type="match status" value="1"/>
</dbReference>
<name>A0AA41W7T0_9GAMM</name>
<proteinExistence type="predicted"/>
<dbReference type="InterPro" id="IPR030673">
    <property type="entry name" value="PyroPPase_GppA_Ppx"/>
</dbReference>
<feature type="domain" description="Ppx/GppA phosphatase C-terminal" evidence="3">
    <location>
        <begin position="313"/>
        <end position="486"/>
    </location>
</feature>
<gene>
    <name evidence="4" type="ORF">NAF29_10900</name>
</gene>
<keyword evidence="5" id="KW-1185">Reference proteome</keyword>
<dbReference type="InterPro" id="IPR050273">
    <property type="entry name" value="GppA/Ppx_hydrolase"/>
</dbReference>
<comment type="caution">
    <text evidence="4">The sequence shown here is derived from an EMBL/GenBank/DDBJ whole genome shotgun (WGS) entry which is preliminary data.</text>
</comment>
<dbReference type="FunFam" id="3.30.420.40:FF:000023">
    <property type="entry name" value="Guanosine-5'-triphosphate,3'-diphosphate pyrophosphatase"/>
    <property type="match status" value="1"/>
</dbReference>
<dbReference type="InterPro" id="IPR043129">
    <property type="entry name" value="ATPase_NBD"/>
</dbReference>
<feature type="domain" description="Ppx/GppA phosphatase N-terminal" evidence="2">
    <location>
        <begin position="30"/>
        <end position="304"/>
    </location>
</feature>
<dbReference type="Gene3D" id="1.10.3210.10">
    <property type="entry name" value="Hypothetical protein af1432"/>
    <property type="match status" value="1"/>
</dbReference>
<organism evidence="4 5">
    <name type="scientific">Echinimonas agarilytica</name>
    <dbReference type="NCBI Taxonomy" id="1215918"/>
    <lineage>
        <taxon>Bacteria</taxon>
        <taxon>Pseudomonadati</taxon>
        <taxon>Pseudomonadota</taxon>
        <taxon>Gammaproteobacteria</taxon>
        <taxon>Alteromonadales</taxon>
        <taxon>Echinimonadaceae</taxon>
        <taxon>Echinimonas</taxon>
    </lineage>
</organism>
<dbReference type="InterPro" id="IPR003695">
    <property type="entry name" value="Ppx_GppA_N"/>
</dbReference>
<evidence type="ECO:0000313" key="4">
    <source>
        <dbReference type="EMBL" id="MCM2680173.1"/>
    </source>
</evidence>
<accession>A0AA41W7T0</accession>
<dbReference type="EMBL" id="JAMQGP010000004">
    <property type="protein sequence ID" value="MCM2680173.1"/>
    <property type="molecule type" value="Genomic_DNA"/>
</dbReference>
<dbReference type="Gene3D" id="3.30.420.40">
    <property type="match status" value="1"/>
</dbReference>
<evidence type="ECO:0000313" key="5">
    <source>
        <dbReference type="Proteomes" id="UP001165393"/>
    </source>
</evidence>
<dbReference type="SUPFAM" id="SSF109604">
    <property type="entry name" value="HD-domain/PDEase-like"/>
    <property type="match status" value="1"/>
</dbReference>
<keyword evidence="1" id="KW-0378">Hydrolase</keyword>
<evidence type="ECO:0000259" key="3">
    <source>
        <dbReference type="Pfam" id="PF21447"/>
    </source>
</evidence>
<dbReference type="InterPro" id="IPR048950">
    <property type="entry name" value="Ppx_GppA_C"/>
</dbReference>